<proteinExistence type="predicted"/>
<evidence type="ECO:0000313" key="1">
    <source>
        <dbReference type="EMBL" id="KAB2388946.1"/>
    </source>
</evidence>
<reference evidence="3 4" key="1">
    <citation type="submission" date="2019-10" db="EMBL/GenBank/DDBJ databases">
        <title>Bacillus from the desert of Cuatro Cinegas, Coahuila.</title>
        <authorList>
            <person name="Olmedo-Alvarez G."/>
            <person name="Saldana S."/>
            <person name="Barcelo D."/>
        </authorList>
    </citation>
    <scope>NUCLEOTIDE SEQUENCE [LARGE SCALE GENOMIC DNA]</scope>
    <source>
        <strain evidence="2 3">CH316_11T</strain>
        <strain evidence="1 4">CH417_13T</strain>
    </source>
</reference>
<dbReference type="EMBL" id="WBPP01000045">
    <property type="protein sequence ID" value="KAB2388946.1"/>
    <property type="molecule type" value="Genomic_DNA"/>
</dbReference>
<accession>A0A9W7QSZ9</accession>
<organism evidence="1 4">
    <name type="scientific">Bacillus cereus</name>
    <dbReference type="NCBI Taxonomy" id="1396"/>
    <lineage>
        <taxon>Bacteria</taxon>
        <taxon>Bacillati</taxon>
        <taxon>Bacillota</taxon>
        <taxon>Bacilli</taxon>
        <taxon>Bacillales</taxon>
        <taxon>Bacillaceae</taxon>
        <taxon>Bacillus</taxon>
        <taxon>Bacillus cereus group</taxon>
    </lineage>
</organism>
<dbReference type="Proteomes" id="UP000475765">
    <property type="component" value="Unassembled WGS sequence"/>
</dbReference>
<gene>
    <name evidence="2" type="ORF">F8165_15355</name>
    <name evidence="1" type="ORF">F8172_24550</name>
</gene>
<dbReference type="AlphaFoldDB" id="A0A9W7QSZ9"/>
<dbReference type="Pfam" id="PF07451">
    <property type="entry name" value="SpoVAD"/>
    <property type="match status" value="1"/>
</dbReference>
<dbReference type="InterPro" id="IPR010894">
    <property type="entry name" value="SpoVAD"/>
</dbReference>
<evidence type="ECO:0000313" key="3">
    <source>
        <dbReference type="Proteomes" id="UP000461739"/>
    </source>
</evidence>
<sequence>MVDTFEANLRERYLDASHYSLIVTGNLGHEIAYDLQHKHGTKVTSKYFQDCGILMYREGQPVIAGGSGPGCSATVVYVHLLPITSSGNALVHGCDGRSCKTPELSVQFPACLK</sequence>
<name>A0A9W7QSZ9_BACCE</name>
<dbReference type="Proteomes" id="UP000461739">
    <property type="component" value="Unassembled WGS sequence"/>
</dbReference>
<dbReference type="Gene3D" id="3.40.47.40">
    <property type="entry name" value="Stage V sporulation protein AD"/>
    <property type="match status" value="1"/>
</dbReference>
<evidence type="ECO:0000313" key="2">
    <source>
        <dbReference type="EMBL" id="KAB2449477.1"/>
    </source>
</evidence>
<comment type="caution">
    <text evidence="1">The sequence shown here is derived from an EMBL/GenBank/DDBJ whole genome shotgun (WGS) entry which is preliminary data.</text>
</comment>
<dbReference type="InterPro" id="IPR038369">
    <property type="entry name" value="SpoVAD_sf"/>
</dbReference>
<dbReference type="EMBL" id="WBPI01000009">
    <property type="protein sequence ID" value="KAB2449477.1"/>
    <property type="molecule type" value="Genomic_DNA"/>
</dbReference>
<protein>
    <submittedName>
        <fullName evidence="1">Uncharacterized protein</fullName>
    </submittedName>
</protein>
<evidence type="ECO:0000313" key="4">
    <source>
        <dbReference type="Proteomes" id="UP000475765"/>
    </source>
</evidence>